<dbReference type="SUPFAM" id="SSF109915">
    <property type="entry name" value="Hypothetical protein YhaI"/>
    <property type="match status" value="1"/>
</dbReference>
<proteinExistence type="predicted"/>
<accession>A0A377FXA8</accession>
<dbReference type="EMBL" id="UGGP01000001">
    <property type="protein sequence ID" value="STO08933.1"/>
    <property type="molecule type" value="Genomic_DNA"/>
</dbReference>
<dbReference type="InterPro" id="IPR015058">
    <property type="entry name" value="DUF1878"/>
</dbReference>
<dbReference type="Pfam" id="PF08963">
    <property type="entry name" value="DUF1878"/>
    <property type="match status" value="1"/>
</dbReference>
<dbReference type="Gene3D" id="1.10.3750.10">
    <property type="entry name" value="YhaI-like"/>
    <property type="match status" value="1"/>
</dbReference>
<evidence type="ECO:0000313" key="1">
    <source>
        <dbReference type="EMBL" id="STO08933.1"/>
    </source>
</evidence>
<sequence length="112" mass="13009">MSLEEKVKQLSYQMELLMKSVDWSDRPFEYEIIRANLTKEDVEAFHTLLEEIRQQQNEQGRYGLSSVEPLLVSFVGMLHPALDPEKILAACVKQQIELDVTEPLYQQVKLLS</sequence>
<name>A0A377FXA8_9BACL</name>
<dbReference type="InterPro" id="IPR035945">
    <property type="entry name" value="YhaI-like_sf"/>
</dbReference>
<reference evidence="1 2" key="1">
    <citation type="submission" date="2018-06" db="EMBL/GenBank/DDBJ databases">
        <authorList>
            <consortium name="Pathogen Informatics"/>
            <person name="Doyle S."/>
        </authorList>
    </citation>
    <scope>NUCLEOTIDE SEQUENCE [LARGE SCALE GENOMIC DNA]</scope>
    <source>
        <strain evidence="1 2">NCTC13163</strain>
    </source>
</reference>
<gene>
    <name evidence="1" type="primary">yhaI</name>
    <name evidence="1" type="ORF">NCTC13163_02311</name>
</gene>
<organism evidence="1 2">
    <name type="scientific">Exiguobacterium aurantiacum</name>
    <dbReference type="NCBI Taxonomy" id="33987"/>
    <lineage>
        <taxon>Bacteria</taxon>
        <taxon>Bacillati</taxon>
        <taxon>Bacillota</taxon>
        <taxon>Bacilli</taxon>
        <taxon>Bacillales</taxon>
        <taxon>Bacillales Family XII. Incertae Sedis</taxon>
        <taxon>Exiguobacterium</taxon>
    </lineage>
</organism>
<dbReference type="RefSeq" id="WP_231557553.1">
    <property type="nucleotide sequence ID" value="NZ_UGGP01000001.1"/>
</dbReference>
<dbReference type="Proteomes" id="UP000254060">
    <property type="component" value="Unassembled WGS sequence"/>
</dbReference>
<protein>
    <submittedName>
        <fullName evidence="1">Protein of uncharacterized function (DUF1878)</fullName>
    </submittedName>
</protein>
<dbReference type="AlphaFoldDB" id="A0A377FXA8"/>
<evidence type="ECO:0000313" key="2">
    <source>
        <dbReference type="Proteomes" id="UP000254060"/>
    </source>
</evidence>